<evidence type="ECO:0000313" key="3">
    <source>
        <dbReference type="Proteomes" id="UP000663193"/>
    </source>
</evidence>
<dbReference type="AlphaFoldDB" id="A0A7U2FD41"/>
<dbReference type="Proteomes" id="UP000663193">
    <property type="component" value="Chromosome 11"/>
</dbReference>
<name>A0A7U2FD41_PHANO</name>
<gene>
    <name evidence="2" type="ORF">JI435_415880</name>
</gene>
<feature type="region of interest" description="Disordered" evidence="1">
    <location>
        <begin position="1"/>
        <end position="65"/>
    </location>
</feature>
<protein>
    <submittedName>
        <fullName evidence="2">Uncharacterized protein</fullName>
    </submittedName>
</protein>
<proteinExistence type="predicted"/>
<dbReference type="VEuPathDB" id="FungiDB:JI435_415880"/>
<dbReference type="EMBL" id="CP069033">
    <property type="protein sequence ID" value="QRD00835.1"/>
    <property type="molecule type" value="Genomic_DNA"/>
</dbReference>
<evidence type="ECO:0000256" key="1">
    <source>
        <dbReference type="SAM" id="MobiDB-lite"/>
    </source>
</evidence>
<evidence type="ECO:0000313" key="2">
    <source>
        <dbReference type="EMBL" id="QRD00835.1"/>
    </source>
</evidence>
<sequence>MRWYPNVQASTCAEPIDDHDMLPLKRPTLNPTHTKEKEGRETRKRLHFFSSCRVPRNPRHGTGGS</sequence>
<keyword evidence="3" id="KW-1185">Reference proteome</keyword>
<accession>A0A7U2FD41</accession>
<organism evidence="2 3">
    <name type="scientific">Phaeosphaeria nodorum (strain SN15 / ATCC MYA-4574 / FGSC 10173)</name>
    <name type="common">Glume blotch fungus</name>
    <name type="synonym">Parastagonospora nodorum</name>
    <dbReference type="NCBI Taxonomy" id="321614"/>
    <lineage>
        <taxon>Eukaryota</taxon>
        <taxon>Fungi</taxon>
        <taxon>Dikarya</taxon>
        <taxon>Ascomycota</taxon>
        <taxon>Pezizomycotina</taxon>
        <taxon>Dothideomycetes</taxon>
        <taxon>Pleosporomycetidae</taxon>
        <taxon>Pleosporales</taxon>
        <taxon>Pleosporineae</taxon>
        <taxon>Phaeosphaeriaceae</taxon>
        <taxon>Parastagonospora</taxon>
    </lineage>
</organism>
<reference evidence="3" key="1">
    <citation type="journal article" date="2021" name="BMC Genomics">
        <title>Chromosome-level genome assembly and manually-curated proteome of model necrotroph Parastagonospora nodorum Sn15 reveals a genome-wide trove of candidate effector homologs, and redundancy of virulence-related functions within an accessory chromosome.</title>
        <authorList>
            <person name="Bertazzoni S."/>
            <person name="Jones D.A.B."/>
            <person name="Phan H.T."/>
            <person name="Tan K.-C."/>
            <person name="Hane J.K."/>
        </authorList>
    </citation>
    <scope>NUCLEOTIDE SEQUENCE [LARGE SCALE GENOMIC DNA]</scope>
    <source>
        <strain evidence="3">SN15 / ATCC MYA-4574 / FGSC 10173)</strain>
    </source>
</reference>